<evidence type="ECO:0000313" key="5">
    <source>
        <dbReference type="EMBL" id="TQF75212.1"/>
    </source>
</evidence>
<reference evidence="5 6" key="1">
    <citation type="submission" date="2019-06" db="EMBL/GenBank/DDBJ databases">
        <title>Rhodococcus spaelei sp. nov., isolated from a cave.</title>
        <authorList>
            <person name="Lee S.D."/>
        </authorList>
    </citation>
    <scope>NUCLEOTIDE SEQUENCE [LARGE SCALE GENOMIC DNA]</scope>
    <source>
        <strain evidence="5 6">C9-5</strain>
    </source>
</reference>
<evidence type="ECO:0000256" key="4">
    <source>
        <dbReference type="ARBA" id="ARBA00023134"/>
    </source>
</evidence>
<sequence>MTSTKIVVAGGFGVGKTTLVGAVSEIVPLRTEALVTNASDGVDNLAATPQKATTTVAMDFGRISLAEDLVLYLFGTPGQQRFWFMWDDLIRGAIGAIVLIDTRRLDESFAAVDYFEARKLPFVVAINEFDDAPRYPLEEIRQALAVPADVPILSIDARSRESAKGALVAITEYALTRLAQPVG</sequence>
<dbReference type="InterPro" id="IPR052705">
    <property type="entry name" value="Gliding_Motility_GTPase"/>
</dbReference>
<evidence type="ECO:0000313" key="6">
    <source>
        <dbReference type="Proteomes" id="UP000316256"/>
    </source>
</evidence>
<gene>
    <name evidence="5" type="ORF">FK531_00980</name>
</gene>
<keyword evidence="4" id="KW-0342">GTP-binding</keyword>
<keyword evidence="3" id="KW-0378">Hydrolase</keyword>
<dbReference type="Pfam" id="PF03029">
    <property type="entry name" value="ATP_bind_1"/>
    <property type="match status" value="1"/>
</dbReference>
<proteinExistence type="inferred from homology"/>
<keyword evidence="5" id="KW-0067">ATP-binding</keyword>
<comment type="similarity">
    <text evidence="1">Belongs to the GPN-loop GTPase family.</text>
</comment>
<protein>
    <submittedName>
        <fullName evidence="5">ATP-binding protein</fullName>
    </submittedName>
</protein>
<dbReference type="InterPro" id="IPR004130">
    <property type="entry name" value="Gpn"/>
</dbReference>
<evidence type="ECO:0000256" key="3">
    <source>
        <dbReference type="ARBA" id="ARBA00022801"/>
    </source>
</evidence>
<dbReference type="SUPFAM" id="SSF52540">
    <property type="entry name" value="P-loop containing nucleoside triphosphate hydrolases"/>
    <property type="match status" value="1"/>
</dbReference>
<dbReference type="Proteomes" id="UP000316256">
    <property type="component" value="Unassembled WGS sequence"/>
</dbReference>
<dbReference type="OrthoDB" id="4319884at2"/>
<dbReference type="GO" id="GO:0005524">
    <property type="term" value="F:ATP binding"/>
    <property type="evidence" value="ECO:0007669"/>
    <property type="project" value="UniProtKB-KW"/>
</dbReference>
<dbReference type="Gene3D" id="3.40.50.300">
    <property type="entry name" value="P-loop containing nucleotide triphosphate hydrolases"/>
    <property type="match status" value="1"/>
</dbReference>
<dbReference type="GO" id="GO:0005525">
    <property type="term" value="F:GTP binding"/>
    <property type="evidence" value="ECO:0007669"/>
    <property type="project" value="UniProtKB-KW"/>
</dbReference>
<dbReference type="CDD" id="cd00882">
    <property type="entry name" value="Ras_like_GTPase"/>
    <property type="match status" value="1"/>
</dbReference>
<dbReference type="AlphaFoldDB" id="A0A541BS99"/>
<dbReference type="PANTHER" id="PTHR42708:SF1">
    <property type="entry name" value="GLIDING MOTILITY PROTEIN MGLA"/>
    <property type="match status" value="1"/>
</dbReference>
<evidence type="ECO:0000256" key="2">
    <source>
        <dbReference type="ARBA" id="ARBA00022741"/>
    </source>
</evidence>
<dbReference type="GO" id="GO:0016787">
    <property type="term" value="F:hydrolase activity"/>
    <property type="evidence" value="ECO:0007669"/>
    <property type="project" value="UniProtKB-KW"/>
</dbReference>
<dbReference type="EMBL" id="VIGH01000001">
    <property type="protein sequence ID" value="TQF75212.1"/>
    <property type="molecule type" value="Genomic_DNA"/>
</dbReference>
<keyword evidence="2" id="KW-0547">Nucleotide-binding</keyword>
<name>A0A541BS99_9NOCA</name>
<accession>A0A541BS99</accession>
<dbReference type="RefSeq" id="WP_142095295.1">
    <property type="nucleotide sequence ID" value="NZ_VIGH01000001.1"/>
</dbReference>
<keyword evidence="6" id="KW-1185">Reference proteome</keyword>
<comment type="caution">
    <text evidence="5">The sequence shown here is derived from an EMBL/GenBank/DDBJ whole genome shotgun (WGS) entry which is preliminary data.</text>
</comment>
<organism evidence="5 6">
    <name type="scientific">Rhodococcus spelaei</name>
    <dbReference type="NCBI Taxonomy" id="2546320"/>
    <lineage>
        <taxon>Bacteria</taxon>
        <taxon>Bacillati</taxon>
        <taxon>Actinomycetota</taxon>
        <taxon>Actinomycetes</taxon>
        <taxon>Mycobacteriales</taxon>
        <taxon>Nocardiaceae</taxon>
        <taxon>Rhodococcus</taxon>
    </lineage>
</organism>
<evidence type="ECO:0000256" key="1">
    <source>
        <dbReference type="ARBA" id="ARBA00005290"/>
    </source>
</evidence>
<dbReference type="PANTHER" id="PTHR42708">
    <property type="entry name" value="ATP/GTP-BINDING PROTEIN-RELATED"/>
    <property type="match status" value="1"/>
</dbReference>
<dbReference type="InterPro" id="IPR027417">
    <property type="entry name" value="P-loop_NTPase"/>
</dbReference>